<dbReference type="AlphaFoldDB" id="A0A8C1MIT5"/>
<feature type="coiled-coil region" evidence="7">
    <location>
        <begin position="250"/>
        <end position="277"/>
    </location>
</feature>
<protein>
    <submittedName>
        <fullName evidence="11">Uncharacterized protein</fullName>
    </submittedName>
</protein>
<keyword evidence="1" id="KW-0399">Innate immunity</keyword>
<keyword evidence="2" id="KW-0479">Metal-binding</keyword>
<dbReference type="SUPFAM" id="SSF49899">
    <property type="entry name" value="Concanavalin A-like lectins/glucanases"/>
    <property type="match status" value="1"/>
</dbReference>
<dbReference type="CDD" id="cd19802">
    <property type="entry name" value="Bbox1_TRIM8-like"/>
    <property type="match status" value="1"/>
</dbReference>
<dbReference type="Proteomes" id="UP000694427">
    <property type="component" value="Unplaced"/>
</dbReference>
<name>A0A8C1MIT5_CYPCA</name>
<dbReference type="InterPro" id="IPR043136">
    <property type="entry name" value="B30.2/SPRY_sf"/>
</dbReference>
<keyword evidence="3 6" id="KW-0863">Zinc-finger</keyword>
<dbReference type="PROSITE" id="PS50188">
    <property type="entry name" value="B302_SPRY"/>
    <property type="match status" value="1"/>
</dbReference>
<evidence type="ECO:0000256" key="5">
    <source>
        <dbReference type="ARBA" id="ARBA00022859"/>
    </source>
</evidence>
<dbReference type="Pfam" id="PF00643">
    <property type="entry name" value="zf-B_box"/>
    <property type="match status" value="1"/>
</dbReference>
<feature type="domain" description="B box-type" evidence="9">
    <location>
        <begin position="144"/>
        <end position="184"/>
    </location>
</feature>
<dbReference type="InterPro" id="IPR001870">
    <property type="entry name" value="B30.2/SPRY"/>
</dbReference>
<evidence type="ECO:0000259" key="9">
    <source>
        <dbReference type="PROSITE" id="PS50119"/>
    </source>
</evidence>
<keyword evidence="12" id="KW-1185">Reference proteome</keyword>
<dbReference type="Gene3D" id="3.30.160.60">
    <property type="entry name" value="Classic Zinc Finger"/>
    <property type="match status" value="1"/>
</dbReference>
<accession>A0A8C1MIT5</accession>
<dbReference type="SMART" id="SM00184">
    <property type="entry name" value="RING"/>
    <property type="match status" value="1"/>
</dbReference>
<evidence type="ECO:0000256" key="1">
    <source>
        <dbReference type="ARBA" id="ARBA00022588"/>
    </source>
</evidence>
<evidence type="ECO:0000256" key="2">
    <source>
        <dbReference type="ARBA" id="ARBA00022723"/>
    </source>
</evidence>
<dbReference type="Pfam" id="PF25600">
    <property type="entry name" value="TRIM_CC"/>
    <property type="match status" value="1"/>
</dbReference>
<evidence type="ECO:0000256" key="6">
    <source>
        <dbReference type="PROSITE-ProRule" id="PRU00024"/>
    </source>
</evidence>
<dbReference type="Pfam" id="PF13765">
    <property type="entry name" value="PRY"/>
    <property type="match status" value="1"/>
</dbReference>
<dbReference type="PROSITE" id="PS50089">
    <property type="entry name" value="ZF_RING_2"/>
    <property type="match status" value="1"/>
</dbReference>
<evidence type="ECO:0000256" key="3">
    <source>
        <dbReference type="ARBA" id="ARBA00022771"/>
    </source>
</evidence>
<dbReference type="Pfam" id="PF00622">
    <property type="entry name" value="SPRY"/>
    <property type="match status" value="1"/>
</dbReference>
<dbReference type="Gene3D" id="4.10.830.40">
    <property type="match status" value="1"/>
</dbReference>
<proteinExistence type="predicted"/>
<dbReference type="Pfam" id="PF13445">
    <property type="entry name" value="zf-RING_UBOX"/>
    <property type="match status" value="1"/>
</dbReference>
<dbReference type="PROSITE" id="PS50119">
    <property type="entry name" value="ZF_BBOX"/>
    <property type="match status" value="1"/>
</dbReference>
<dbReference type="InterPro" id="IPR003877">
    <property type="entry name" value="SPRY_dom"/>
</dbReference>
<evidence type="ECO:0000256" key="4">
    <source>
        <dbReference type="ARBA" id="ARBA00022833"/>
    </source>
</evidence>
<evidence type="ECO:0000313" key="11">
    <source>
        <dbReference type="Ensembl" id="ENSCCRP00010077971.1"/>
    </source>
</evidence>
<dbReference type="Gene3D" id="3.30.40.10">
    <property type="entry name" value="Zinc/RING finger domain, C3HC4 (zinc finger)"/>
    <property type="match status" value="1"/>
</dbReference>
<dbReference type="InterPro" id="IPR013083">
    <property type="entry name" value="Znf_RING/FYVE/PHD"/>
</dbReference>
<feature type="domain" description="B30.2/SPRY" evidence="10">
    <location>
        <begin position="289"/>
        <end position="480"/>
    </location>
</feature>
<evidence type="ECO:0000259" key="8">
    <source>
        <dbReference type="PROSITE" id="PS50089"/>
    </source>
</evidence>
<dbReference type="InterPro" id="IPR001841">
    <property type="entry name" value="Znf_RING"/>
</dbReference>
<evidence type="ECO:0000313" key="12">
    <source>
        <dbReference type="Proteomes" id="UP000694427"/>
    </source>
</evidence>
<reference evidence="11" key="2">
    <citation type="submission" date="2025-09" db="UniProtKB">
        <authorList>
            <consortium name="Ensembl"/>
        </authorList>
    </citation>
    <scope>IDENTIFICATION</scope>
</reference>
<dbReference type="InterPro" id="IPR058030">
    <property type="entry name" value="TRIM8/14/16/25/29/45/65_CC"/>
</dbReference>
<organism evidence="11 12">
    <name type="scientific">Cyprinus carpio</name>
    <name type="common">Common carp</name>
    <dbReference type="NCBI Taxonomy" id="7962"/>
    <lineage>
        <taxon>Eukaryota</taxon>
        <taxon>Metazoa</taxon>
        <taxon>Chordata</taxon>
        <taxon>Craniata</taxon>
        <taxon>Vertebrata</taxon>
        <taxon>Euteleostomi</taxon>
        <taxon>Actinopterygii</taxon>
        <taxon>Neopterygii</taxon>
        <taxon>Teleostei</taxon>
        <taxon>Ostariophysi</taxon>
        <taxon>Cypriniformes</taxon>
        <taxon>Cyprinidae</taxon>
        <taxon>Cyprininae</taxon>
        <taxon>Cyprinus</taxon>
    </lineage>
</organism>
<dbReference type="SMART" id="SM00449">
    <property type="entry name" value="SPRY"/>
    <property type="match status" value="1"/>
</dbReference>
<keyword evidence="4" id="KW-0862">Zinc</keyword>
<dbReference type="CDD" id="cd13733">
    <property type="entry name" value="SPRY_PRY_C-I_1"/>
    <property type="match status" value="1"/>
</dbReference>
<dbReference type="InterPro" id="IPR017907">
    <property type="entry name" value="Znf_RING_CS"/>
</dbReference>
<dbReference type="GO" id="GO:0008270">
    <property type="term" value="F:zinc ion binding"/>
    <property type="evidence" value="ECO:0007669"/>
    <property type="project" value="UniProtKB-KW"/>
</dbReference>
<dbReference type="PANTHER" id="PTHR25465:SF32">
    <property type="entry name" value="BLOODTHIRSTY-RELATED GENE FAMILY, MEMBER 16 ISOFORM X1-RELATED"/>
    <property type="match status" value="1"/>
</dbReference>
<sequence>MMLLFLHPGMSSFSELKCSICLDVFTDPVSTPCGHNFCKTCLNKCWDNNQTCSCPYCKETFKQRPDLKINTTLREIVDHYKKKSPEKKSVTFSEVLCDFCEERKLKALKSCLVCQSSYCETHLQPHFKVAGLKKHKLMDPVSNLEDYICQKHERPLELFCRDEQTCVCLSCAEVDHKNHNTVPLEEVSTRYVQQMIQDRIKKIQDINHSAEVRKVSGSARVELFTDLICSIERCQTEVLEMIELRQKATEKQDQELIEELEEEITELETRNTELEQLSHTEDHLHLLQVSQHLSDNRAVKSSAERLSDQRLDNKTEGLAIIVWEVSLDVSLDPDTAHPNLVLSDDGKQEGFSSGKFYFEVQVQGKTDWTLGVVRESTDRKGKITLNPEDGCWTVNLKKGNEYFASADPFTSLCLSETRQRVGVFVDYEEGLVSFYDVESSSLIYSFTGQPFTDKLYPYFSPGFNNGGQNSAPLIITPVSYNN</sequence>
<evidence type="ECO:0000259" key="10">
    <source>
        <dbReference type="PROSITE" id="PS50188"/>
    </source>
</evidence>
<reference evidence="11" key="1">
    <citation type="submission" date="2025-08" db="UniProtKB">
        <authorList>
            <consortium name="Ensembl"/>
        </authorList>
    </citation>
    <scope>IDENTIFICATION</scope>
</reference>
<dbReference type="InterPro" id="IPR006574">
    <property type="entry name" value="PRY"/>
</dbReference>
<evidence type="ECO:0000256" key="7">
    <source>
        <dbReference type="SAM" id="Coils"/>
    </source>
</evidence>
<dbReference type="InterPro" id="IPR000315">
    <property type="entry name" value="Znf_B-box"/>
</dbReference>
<dbReference type="SUPFAM" id="SSF57850">
    <property type="entry name" value="RING/U-box"/>
    <property type="match status" value="1"/>
</dbReference>
<dbReference type="Gene3D" id="2.60.120.920">
    <property type="match status" value="1"/>
</dbReference>
<dbReference type="SMART" id="SM00336">
    <property type="entry name" value="BBOX"/>
    <property type="match status" value="1"/>
</dbReference>
<dbReference type="SUPFAM" id="SSF57845">
    <property type="entry name" value="B-box zinc-binding domain"/>
    <property type="match status" value="1"/>
</dbReference>
<dbReference type="Ensembl" id="ENSCCRT00010086540.1">
    <property type="protein sequence ID" value="ENSCCRP00010077971.1"/>
    <property type="gene ID" value="ENSCCRG00010034080.1"/>
</dbReference>
<feature type="domain" description="RING-type" evidence="8">
    <location>
        <begin position="18"/>
        <end position="58"/>
    </location>
</feature>
<dbReference type="InterPro" id="IPR027370">
    <property type="entry name" value="Znf-RING_euk"/>
</dbReference>
<keyword evidence="5" id="KW-0391">Immunity</keyword>
<dbReference type="InterPro" id="IPR051051">
    <property type="entry name" value="E3_ubiq-ligase_TRIM/RNF"/>
</dbReference>
<dbReference type="CDD" id="cd19769">
    <property type="entry name" value="Bbox2_TRIM16-like"/>
    <property type="match status" value="1"/>
</dbReference>
<dbReference type="PROSITE" id="PS00518">
    <property type="entry name" value="ZF_RING_1"/>
    <property type="match status" value="1"/>
</dbReference>
<dbReference type="PANTHER" id="PTHR25465">
    <property type="entry name" value="B-BOX DOMAIN CONTAINING"/>
    <property type="match status" value="1"/>
</dbReference>
<dbReference type="GO" id="GO:0045087">
    <property type="term" value="P:innate immune response"/>
    <property type="evidence" value="ECO:0007669"/>
    <property type="project" value="UniProtKB-KW"/>
</dbReference>
<keyword evidence="7" id="KW-0175">Coiled coil</keyword>
<dbReference type="InterPro" id="IPR013320">
    <property type="entry name" value="ConA-like_dom_sf"/>
</dbReference>
<dbReference type="GO" id="GO:0005737">
    <property type="term" value="C:cytoplasm"/>
    <property type="evidence" value="ECO:0007669"/>
    <property type="project" value="UniProtKB-ARBA"/>
</dbReference>